<sequence>MLTDYVYKNNDDSIRIRIYQRDSNEWDYDTFNKDGSFENFAEDSGDAFSLKRDAKKYAESQYGKLISLGNIETVTEGW</sequence>
<reference evidence="1" key="1">
    <citation type="journal article" date="2015" name="Nature">
        <title>Complex archaea that bridge the gap between prokaryotes and eukaryotes.</title>
        <authorList>
            <person name="Spang A."/>
            <person name="Saw J.H."/>
            <person name="Jorgensen S.L."/>
            <person name="Zaremba-Niedzwiedzka K."/>
            <person name="Martijn J."/>
            <person name="Lind A.E."/>
            <person name="van Eijk R."/>
            <person name="Schleper C."/>
            <person name="Guy L."/>
            <person name="Ettema T.J."/>
        </authorList>
    </citation>
    <scope>NUCLEOTIDE SEQUENCE</scope>
</reference>
<name>A0A0F9SFR6_9ZZZZ</name>
<gene>
    <name evidence="1" type="ORF">LCGC14_0458880</name>
</gene>
<accession>A0A0F9SFR6</accession>
<dbReference type="EMBL" id="LAZR01000467">
    <property type="protein sequence ID" value="KKN67740.1"/>
    <property type="molecule type" value="Genomic_DNA"/>
</dbReference>
<dbReference type="AlphaFoldDB" id="A0A0F9SFR6"/>
<evidence type="ECO:0008006" key="2">
    <source>
        <dbReference type="Google" id="ProtNLM"/>
    </source>
</evidence>
<evidence type="ECO:0000313" key="1">
    <source>
        <dbReference type="EMBL" id="KKN67740.1"/>
    </source>
</evidence>
<protein>
    <recommendedName>
        <fullName evidence="2">DUF1508 domain-containing protein</fullName>
    </recommendedName>
</protein>
<comment type="caution">
    <text evidence="1">The sequence shown here is derived from an EMBL/GenBank/DDBJ whole genome shotgun (WGS) entry which is preliminary data.</text>
</comment>
<organism evidence="1">
    <name type="scientific">marine sediment metagenome</name>
    <dbReference type="NCBI Taxonomy" id="412755"/>
    <lineage>
        <taxon>unclassified sequences</taxon>
        <taxon>metagenomes</taxon>
        <taxon>ecological metagenomes</taxon>
    </lineage>
</organism>
<proteinExistence type="predicted"/>